<evidence type="ECO:0000313" key="1">
    <source>
        <dbReference type="EMBL" id="GIX84407.1"/>
    </source>
</evidence>
<name>A0AAV4NHX7_9ARAC</name>
<dbReference type="Proteomes" id="UP001054837">
    <property type="component" value="Unassembled WGS sequence"/>
</dbReference>
<evidence type="ECO:0000313" key="2">
    <source>
        <dbReference type="Proteomes" id="UP001054837"/>
    </source>
</evidence>
<dbReference type="EMBL" id="BPLQ01001716">
    <property type="protein sequence ID" value="GIX84407.1"/>
    <property type="molecule type" value="Genomic_DNA"/>
</dbReference>
<proteinExistence type="predicted"/>
<sequence length="78" mass="8885">MAYHAIGSLEEQVSRAVREVIPSAGHRNEVEENDLGGWRLNMSIDLWSSFYGWVSGKLITNMAVQSVKAFEKYCYWAT</sequence>
<accession>A0AAV4NHX7</accession>
<reference evidence="1 2" key="1">
    <citation type="submission" date="2021-06" db="EMBL/GenBank/DDBJ databases">
        <title>Caerostris darwini draft genome.</title>
        <authorList>
            <person name="Kono N."/>
            <person name="Arakawa K."/>
        </authorList>
    </citation>
    <scope>NUCLEOTIDE SEQUENCE [LARGE SCALE GENOMIC DNA]</scope>
</reference>
<dbReference type="AlphaFoldDB" id="A0AAV4NHX7"/>
<comment type="caution">
    <text evidence="1">The sequence shown here is derived from an EMBL/GenBank/DDBJ whole genome shotgun (WGS) entry which is preliminary data.</text>
</comment>
<protein>
    <submittedName>
        <fullName evidence="1">Uncharacterized protein</fullName>
    </submittedName>
</protein>
<gene>
    <name evidence="1" type="ORF">CDAR_500851</name>
</gene>
<organism evidence="1 2">
    <name type="scientific">Caerostris darwini</name>
    <dbReference type="NCBI Taxonomy" id="1538125"/>
    <lineage>
        <taxon>Eukaryota</taxon>
        <taxon>Metazoa</taxon>
        <taxon>Ecdysozoa</taxon>
        <taxon>Arthropoda</taxon>
        <taxon>Chelicerata</taxon>
        <taxon>Arachnida</taxon>
        <taxon>Araneae</taxon>
        <taxon>Araneomorphae</taxon>
        <taxon>Entelegynae</taxon>
        <taxon>Araneoidea</taxon>
        <taxon>Araneidae</taxon>
        <taxon>Caerostris</taxon>
    </lineage>
</organism>
<keyword evidence="2" id="KW-1185">Reference proteome</keyword>